<dbReference type="InterPro" id="IPR000792">
    <property type="entry name" value="Tscrpt_reg_LuxR_C"/>
</dbReference>
<dbReference type="RefSeq" id="WP_270022908.1">
    <property type="nucleotide sequence ID" value="NZ_JAPDDP010000001.1"/>
</dbReference>
<keyword evidence="3" id="KW-1185">Reference proteome</keyword>
<reference evidence="2" key="1">
    <citation type="submission" date="2022-10" db="EMBL/GenBank/DDBJ databases">
        <title>The WGS of Solirubrobacter phytolaccae KCTC 29190.</title>
        <authorList>
            <person name="Jiang Z."/>
        </authorList>
    </citation>
    <scope>NUCLEOTIDE SEQUENCE</scope>
    <source>
        <strain evidence="2">KCTC 29190</strain>
    </source>
</reference>
<evidence type="ECO:0000313" key="3">
    <source>
        <dbReference type="Proteomes" id="UP001147653"/>
    </source>
</evidence>
<dbReference type="GO" id="GO:0003677">
    <property type="term" value="F:DNA binding"/>
    <property type="evidence" value="ECO:0007669"/>
    <property type="project" value="InterPro"/>
</dbReference>
<feature type="domain" description="HTH luxR-type" evidence="1">
    <location>
        <begin position="394"/>
        <end position="459"/>
    </location>
</feature>
<dbReference type="SUPFAM" id="SSF48452">
    <property type="entry name" value="TPR-like"/>
    <property type="match status" value="1"/>
</dbReference>
<comment type="caution">
    <text evidence="2">The sequence shown here is derived from an EMBL/GenBank/DDBJ whole genome shotgun (WGS) entry which is preliminary data.</text>
</comment>
<dbReference type="PRINTS" id="PR00038">
    <property type="entry name" value="HTHLUXR"/>
</dbReference>
<dbReference type="PROSITE" id="PS00622">
    <property type="entry name" value="HTH_LUXR_1"/>
    <property type="match status" value="1"/>
</dbReference>
<proteinExistence type="predicted"/>
<name>A0A9X3N2I9_9ACTN</name>
<gene>
    <name evidence="2" type="ORF">OJ997_00010</name>
</gene>
<dbReference type="SUPFAM" id="SSF46894">
    <property type="entry name" value="C-terminal effector domain of the bipartite response regulators"/>
    <property type="match status" value="1"/>
</dbReference>
<dbReference type="EMBL" id="JAPDDP010000001">
    <property type="protein sequence ID" value="MDA0178660.1"/>
    <property type="molecule type" value="Genomic_DNA"/>
</dbReference>
<dbReference type="InterPro" id="IPR036388">
    <property type="entry name" value="WH-like_DNA-bd_sf"/>
</dbReference>
<dbReference type="CDD" id="cd06170">
    <property type="entry name" value="LuxR_C_like"/>
    <property type="match status" value="1"/>
</dbReference>
<dbReference type="GO" id="GO:0006355">
    <property type="term" value="P:regulation of DNA-templated transcription"/>
    <property type="evidence" value="ECO:0007669"/>
    <property type="project" value="InterPro"/>
</dbReference>
<dbReference type="Proteomes" id="UP001147653">
    <property type="component" value="Unassembled WGS sequence"/>
</dbReference>
<dbReference type="Gene3D" id="1.10.10.10">
    <property type="entry name" value="Winged helix-like DNA-binding domain superfamily/Winged helix DNA-binding domain"/>
    <property type="match status" value="1"/>
</dbReference>
<dbReference type="InterPro" id="IPR011990">
    <property type="entry name" value="TPR-like_helical_dom_sf"/>
</dbReference>
<evidence type="ECO:0000259" key="1">
    <source>
        <dbReference type="PROSITE" id="PS50043"/>
    </source>
</evidence>
<dbReference type="Pfam" id="PF00196">
    <property type="entry name" value="GerE"/>
    <property type="match status" value="1"/>
</dbReference>
<evidence type="ECO:0000313" key="2">
    <source>
        <dbReference type="EMBL" id="MDA0178660.1"/>
    </source>
</evidence>
<accession>A0A9X3N2I9</accession>
<organism evidence="2 3">
    <name type="scientific">Solirubrobacter phytolaccae</name>
    <dbReference type="NCBI Taxonomy" id="1404360"/>
    <lineage>
        <taxon>Bacteria</taxon>
        <taxon>Bacillati</taxon>
        <taxon>Actinomycetota</taxon>
        <taxon>Thermoleophilia</taxon>
        <taxon>Solirubrobacterales</taxon>
        <taxon>Solirubrobacteraceae</taxon>
        <taxon>Solirubrobacter</taxon>
    </lineage>
</organism>
<dbReference type="PROSITE" id="PS50043">
    <property type="entry name" value="HTH_LUXR_2"/>
    <property type="match status" value="1"/>
</dbReference>
<protein>
    <submittedName>
        <fullName evidence="2">LuxR C-terminal-related transcriptional regulator</fullName>
    </submittedName>
</protein>
<dbReference type="InterPro" id="IPR016032">
    <property type="entry name" value="Sig_transdc_resp-reg_C-effctor"/>
</dbReference>
<sequence length="460" mass="49300">MISGRAHEAAATLDRGIERVRGADPALAAELEDDLFDGLNYDEELAQERTRRLASAQARPAVLAHRAFDRAAVGASASEVRELAAAALADGSLSQRSEQPAALYAIEALMAVEAADEARAAIETFADVARRTGSRVGMGGIAMARARWEHEFGNLEAAQEAARVAIEIQMALSGGGATRSVRASLAASLLDAGDIDEAERLLGDPLLAPEPRDTLLPICGFNALRGRILLERGRPREALTELEAHIALEDRRGWIASFRNATRVTMITALAEAGRVDEARALADAQLTRARERDLHGHEARVLVAGARLALAREAEIGLLEQAVAAARRSPSRLILAEALTAYGATLRRANRRADARDPLREARELALQTGAKALEKHAHDELVIAGARPQRVAQHGPEGLTPSERRVAELAAQGHRNRDIAEALFVTAKTVEVHLGRAYTKLGISSRSQLADTLRGYAA</sequence>
<dbReference type="AlphaFoldDB" id="A0A9X3N2I9"/>
<dbReference type="SMART" id="SM00421">
    <property type="entry name" value="HTH_LUXR"/>
    <property type="match status" value="1"/>
</dbReference>